<organism evidence="1">
    <name type="scientific">bioreactor metagenome</name>
    <dbReference type="NCBI Taxonomy" id="1076179"/>
    <lineage>
        <taxon>unclassified sequences</taxon>
        <taxon>metagenomes</taxon>
        <taxon>ecological metagenomes</taxon>
    </lineage>
</organism>
<name>A0A644YY78_9ZZZZ</name>
<dbReference type="Gene3D" id="3.40.50.12090">
    <property type="match status" value="2"/>
</dbReference>
<dbReference type="GO" id="GO:0008745">
    <property type="term" value="F:N-acetylmuramoyl-L-alanine amidase activity"/>
    <property type="evidence" value="ECO:0007669"/>
    <property type="project" value="UniProtKB-EC"/>
</dbReference>
<dbReference type="InterPro" id="IPR007253">
    <property type="entry name" value="Cell_wall-bd_2"/>
</dbReference>
<keyword evidence="1" id="KW-0378">Hydrolase</keyword>
<dbReference type="PANTHER" id="PTHR30032">
    <property type="entry name" value="N-ACETYLMURAMOYL-L-ALANINE AMIDASE-RELATED"/>
    <property type="match status" value="1"/>
</dbReference>
<dbReference type="InterPro" id="IPR051922">
    <property type="entry name" value="Bact_Sporulation_Assoc"/>
</dbReference>
<reference evidence="1" key="1">
    <citation type="submission" date="2019-08" db="EMBL/GenBank/DDBJ databases">
        <authorList>
            <person name="Kucharzyk K."/>
            <person name="Murdoch R.W."/>
            <person name="Higgins S."/>
            <person name="Loffler F."/>
        </authorList>
    </citation>
    <scope>NUCLEOTIDE SEQUENCE</scope>
</reference>
<dbReference type="EC" id="3.5.1.28" evidence="1"/>
<proteinExistence type="predicted"/>
<gene>
    <name evidence="1" type="primary">lytC_7</name>
    <name evidence="1" type="ORF">SDC9_77978</name>
</gene>
<dbReference type="AlphaFoldDB" id="A0A644YY78"/>
<dbReference type="Pfam" id="PF04122">
    <property type="entry name" value="CW_binding_2"/>
    <property type="match status" value="3"/>
</dbReference>
<protein>
    <submittedName>
        <fullName evidence="1">N-acetylmuramoyl-L-alanine amidase LytC</fullName>
        <ecNumber evidence="1">3.5.1.28</ecNumber>
    </submittedName>
</protein>
<accession>A0A644YY78</accession>
<dbReference type="PANTHER" id="PTHR30032:SF8">
    <property type="entry name" value="GERMINATION-SPECIFIC N-ACETYLMURAMOYL-L-ALANINE AMIDASE"/>
    <property type="match status" value="1"/>
</dbReference>
<evidence type="ECO:0000313" key="1">
    <source>
        <dbReference type="EMBL" id="MPM31423.1"/>
    </source>
</evidence>
<sequence length="258" mass="28048">MSATPFAKLKNAPILLTQSNKLNEDTKKEIERLDAKNVYIIGGEEAISNEVILQLKSMNINIERISGKDRYETSLKIANKLGKISEIAVVNGEHGLVDAVSISPVAASKNMAIILSSSSNGIKLFEKFIEENDIKTTYVIGNEKSLSNEVTDKLPGVKRLGGENRNETNAAILETFYDENIKNIFVAKNGIKSEDELVDALAVGVVAAKENSPVVVVSDQLNSKQAQLISSKSLKEITKVGGNGNENAFNQIANIFRK</sequence>
<comment type="caution">
    <text evidence="1">The sequence shown here is derived from an EMBL/GenBank/DDBJ whole genome shotgun (WGS) entry which is preliminary data.</text>
</comment>
<dbReference type="EMBL" id="VSSQ01006069">
    <property type="protein sequence ID" value="MPM31423.1"/>
    <property type="molecule type" value="Genomic_DNA"/>
</dbReference>